<comment type="caution">
    <text evidence="2">The sequence shown here is derived from an EMBL/GenBank/DDBJ whole genome shotgun (WGS) entry which is preliminary data.</text>
</comment>
<feature type="transmembrane region" description="Helical" evidence="1">
    <location>
        <begin position="25"/>
        <end position="47"/>
    </location>
</feature>
<keyword evidence="3" id="KW-1185">Reference proteome</keyword>
<keyword evidence="1" id="KW-0812">Transmembrane</keyword>
<organism evidence="2 3">
    <name type="scientific">Streptomyces albiflavescens</name>
    <dbReference type="NCBI Taxonomy" id="1623582"/>
    <lineage>
        <taxon>Bacteria</taxon>
        <taxon>Bacillati</taxon>
        <taxon>Actinomycetota</taxon>
        <taxon>Actinomycetes</taxon>
        <taxon>Kitasatosporales</taxon>
        <taxon>Streptomycetaceae</taxon>
        <taxon>Streptomyces</taxon>
    </lineage>
</organism>
<dbReference type="AlphaFoldDB" id="A0A917Y842"/>
<gene>
    <name evidence="2" type="ORF">GCM10011579_059760</name>
</gene>
<keyword evidence="1" id="KW-1133">Transmembrane helix</keyword>
<proteinExistence type="predicted"/>
<accession>A0A917Y842</accession>
<sequence>MIHGLVEPVVDPEIDRQYDSVDTGLAAVLGAGVGIIGTLGTACLTYLTTRQQGRVEHGQWLREQRQRAYEDFLIAYDRFAGAATALEDELKEGQAEGLQDLTVSLKESLDTFITARSRVAVNGPDFASKSAGKMATLLREVVSSLKAWRDDLLSEADVSEKSAQLHEIQSRIQYAYRDFIRDVRSVLESPPP</sequence>
<keyword evidence="1" id="KW-0472">Membrane</keyword>
<protein>
    <submittedName>
        <fullName evidence="2">Uncharacterized protein</fullName>
    </submittedName>
</protein>
<evidence type="ECO:0000313" key="2">
    <source>
        <dbReference type="EMBL" id="GGN77478.1"/>
    </source>
</evidence>
<dbReference type="EMBL" id="BMMM01000012">
    <property type="protein sequence ID" value="GGN77478.1"/>
    <property type="molecule type" value="Genomic_DNA"/>
</dbReference>
<evidence type="ECO:0000313" key="3">
    <source>
        <dbReference type="Proteomes" id="UP000600365"/>
    </source>
</evidence>
<evidence type="ECO:0000256" key="1">
    <source>
        <dbReference type="SAM" id="Phobius"/>
    </source>
</evidence>
<reference evidence="2 3" key="1">
    <citation type="journal article" date="2014" name="Int. J. Syst. Evol. Microbiol.">
        <title>Complete genome sequence of Corynebacterium casei LMG S-19264T (=DSM 44701T), isolated from a smear-ripened cheese.</title>
        <authorList>
            <consortium name="US DOE Joint Genome Institute (JGI-PGF)"/>
            <person name="Walter F."/>
            <person name="Albersmeier A."/>
            <person name="Kalinowski J."/>
            <person name="Ruckert C."/>
        </authorList>
    </citation>
    <scope>NUCLEOTIDE SEQUENCE [LARGE SCALE GENOMIC DNA]</scope>
    <source>
        <strain evidence="2 3">CGMCC 4.7111</strain>
    </source>
</reference>
<dbReference type="Proteomes" id="UP000600365">
    <property type="component" value="Unassembled WGS sequence"/>
</dbReference>
<name>A0A917Y842_9ACTN</name>